<protein>
    <submittedName>
        <fullName evidence="2">Cell division protein FtsL</fullName>
    </submittedName>
</protein>
<keyword evidence="1" id="KW-0812">Transmembrane</keyword>
<dbReference type="Proteomes" id="UP000034739">
    <property type="component" value="Unassembled WGS sequence"/>
</dbReference>
<evidence type="ECO:0000313" key="3">
    <source>
        <dbReference type="Proteomes" id="UP000034739"/>
    </source>
</evidence>
<gene>
    <name evidence="2" type="ORF">UY16_C0039G0009</name>
</gene>
<keyword evidence="2" id="KW-0132">Cell division</keyword>
<sequence length="119" mass="13849">MGKLRLNRRFLKLIIFVSGIAVIVGLAGSSYQLWKKRDIVAERQTVLTELEGENATLKRQLQDAQSEGFVERMAREKLGLVRQGETVVVMKNEKLKVKNEEQETEENVPNWKKWWGLFF</sequence>
<keyword evidence="1" id="KW-1133">Transmembrane helix</keyword>
<dbReference type="AlphaFoldDB" id="A0A0G1TZ90"/>
<dbReference type="GO" id="GO:0051301">
    <property type="term" value="P:cell division"/>
    <property type="evidence" value="ECO:0007669"/>
    <property type="project" value="UniProtKB-KW"/>
</dbReference>
<evidence type="ECO:0000256" key="1">
    <source>
        <dbReference type="SAM" id="Phobius"/>
    </source>
</evidence>
<name>A0A0G1TZ90_9BACT</name>
<keyword evidence="2" id="KW-0131">Cell cycle</keyword>
<proteinExistence type="predicted"/>
<dbReference type="Pfam" id="PF04977">
    <property type="entry name" value="DivIC"/>
    <property type="match status" value="1"/>
</dbReference>
<dbReference type="EMBL" id="LCOY01000039">
    <property type="protein sequence ID" value="KKU87094.1"/>
    <property type="molecule type" value="Genomic_DNA"/>
</dbReference>
<dbReference type="InterPro" id="IPR007060">
    <property type="entry name" value="FtsL/DivIC"/>
</dbReference>
<evidence type="ECO:0000313" key="2">
    <source>
        <dbReference type="EMBL" id="KKU87094.1"/>
    </source>
</evidence>
<organism evidence="2 3">
    <name type="scientific">Candidatus Gottesmanbacteria bacterium GW2011_GWA2_47_9</name>
    <dbReference type="NCBI Taxonomy" id="1618445"/>
    <lineage>
        <taxon>Bacteria</taxon>
        <taxon>Candidatus Gottesmaniibacteriota</taxon>
    </lineage>
</organism>
<keyword evidence="1" id="KW-0472">Membrane</keyword>
<comment type="caution">
    <text evidence="2">The sequence shown here is derived from an EMBL/GenBank/DDBJ whole genome shotgun (WGS) entry which is preliminary data.</text>
</comment>
<accession>A0A0G1TZ90</accession>
<reference evidence="2 3" key="1">
    <citation type="journal article" date="2015" name="Nature">
        <title>rRNA introns, odd ribosomes, and small enigmatic genomes across a large radiation of phyla.</title>
        <authorList>
            <person name="Brown C.T."/>
            <person name="Hug L.A."/>
            <person name="Thomas B.C."/>
            <person name="Sharon I."/>
            <person name="Castelle C.J."/>
            <person name="Singh A."/>
            <person name="Wilkins M.J."/>
            <person name="Williams K.H."/>
            <person name="Banfield J.F."/>
        </authorList>
    </citation>
    <scope>NUCLEOTIDE SEQUENCE [LARGE SCALE GENOMIC DNA]</scope>
</reference>
<feature type="transmembrane region" description="Helical" evidence="1">
    <location>
        <begin position="12"/>
        <end position="34"/>
    </location>
</feature>